<dbReference type="EMBL" id="MT141546">
    <property type="protein sequence ID" value="QJA65944.1"/>
    <property type="molecule type" value="Genomic_DNA"/>
</dbReference>
<accession>A0A6M3J8A7</accession>
<feature type="domain" description="Ryanodine receptor Ryr" evidence="1">
    <location>
        <begin position="53"/>
        <end position="105"/>
    </location>
</feature>
<dbReference type="AlphaFoldDB" id="A0A6M3J8A7"/>
<gene>
    <name evidence="2" type="ORF">MM415B00370_0062</name>
</gene>
<keyword evidence="2" id="KW-0675">Receptor</keyword>
<reference evidence="2" key="1">
    <citation type="submission" date="2020-03" db="EMBL/GenBank/DDBJ databases">
        <title>The deep terrestrial virosphere.</title>
        <authorList>
            <person name="Holmfeldt K."/>
            <person name="Nilsson E."/>
            <person name="Simone D."/>
            <person name="Lopez-Fernandez M."/>
            <person name="Wu X."/>
            <person name="de Brujin I."/>
            <person name="Lundin D."/>
            <person name="Andersson A."/>
            <person name="Bertilsson S."/>
            <person name="Dopson M."/>
        </authorList>
    </citation>
    <scope>NUCLEOTIDE SEQUENCE</scope>
    <source>
        <strain evidence="2">MM415B00370</strain>
    </source>
</reference>
<organism evidence="2">
    <name type="scientific">viral metagenome</name>
    <dbReference type="NCBI Taxonomy" id="1070528"/>
    <lineage>
        <taxon>unclassified sequences</taxon>
        <taxon>metagenomes</taxon>
        <taxon>organismal metagenomes</taxon>
    </lineage>
</organism>
<dbReference type="Gene3D" id="6.20.350.10">
    <property type="match status" value="1"/>
</dbReference>
<dbReference type="Pfam" id="PF02026">
    <property type="entry name" value="RyR"/>
    <property type="match status" value="1"/>
</dbReference>
<evidence type="ECO:0000313" key="2">
    <source>
        <dbReference type="EMBL" id="QJA65944.1"/>
    </source>
</evidence>
<evidence type="ECO:0000259" key="1">
    <source>
        <dbReference type="Pfam" id="PF02026"/>
    </source>
</evidence>
<sequence>MENLNERRAEFVYNAARLAAIASNAPIVPVQWSEREEAFKSQFLDVIERQCGEQRSKSPEELHGSWMQSYLSMGWVYGDTYDREKKTHPDLVPYADLNQLERDKDGVFIALCEIARQFIYELALR</sequence>
<name>A0A6M3J8A7_9ZZZZ</name>
<dbReference type="InterPro" id="IPR003032">
    <property type="entry name" value="Ryanodine_rcpt"/>
</dbReference>
<protein>
    <submittedName>
        <fullName evidence="2">Putative ryanodine receptor, RyR, domain containing protein</fullName>
    </submittedName>
</protein>
<proteinExistence type="predicted"/>